<dbReference type="Proteomes" id="UP001597024">
    <property type="component" value="Unassembled WGS sequence"/>
</dbReference>
<accession>A0ABW3DP47</accession>
<protein>
    <submittedName>
        <fullName evidence="1">Uncharacterized protein</fullName>
    </submittedName>
</protein>
<reference evidence="2" key="1">
    <citation type="journal article" date="2019" name="Int. J. Syst. Evol. Microbiol.">
        <title>The Global Catalogue of Microorganisms (GCM) 10K type strain sequencing project: providing services to taxonomists for standard genome sequencing and annotation.</title>
        <authorList>
            <consortium name="The Broad Institute Genomics Platform"/>
            <consortium name="The Broad Institute Genome Sequencing Center for Infectious Disease"/>
            <person name="Wu L."/>
            <person name="Ma J."/>
        </authorList>
    </citation>
    <scope>NUCLEOTIDE SEQUENCE [LARGE SCALE GENOMIC DNA]</scope>
    <source>
        <strain evidence="2">CCUG 62974</strain>
    </source>
</reference>
<proteinExistence type="predicted"/>
<comment type="caution">
    <text evidence="1">The sequence shown here is derived from an EMBL/GenBank/DDBJ whole genome shotgun (WGS) entry which is preliminary data.</text>
</comment>
<sequence>MSGNIWDVIRAKGLEDYFISIWMDHSDEEEVARRLGAEAVSRSDFSAATKNYPFGSGDGPEETLWVGRHGPRWTHVLQISGNHAASPALHAGLTRDGGRLLFMCVTEVEGVEDLVLVENARRTDDIHAFNHTPARPDGLFARTMADLSFDGPPGTQENACLTVVGRITGTPLTEEWFDGRHLLCRVPLGVW</sequence>
<name>A0ABW3DP47_9ACTN</name>
<evidence type="ECO:0000313" key="1">
    <source>
        <dbReference type="EMBL" id="MFD0884939.1"/>
    </source>
</evidence>
<dbReference type="EMBL" id="JBHTHX010000257">
    <property type="protein sequence ID" value="MFD0884939.1"/>
    <property type="molecule type" value="Genomic_DNA"/>
</dbReference>
<evidence type="ECO:0000313" key="2">
    <source>
        <dbReference type="Proteomes" id="UP001597024"/>
    </source>
</evidence>
<gene>
    <name evidence="1" type="ORF">ACFQ08_10315</name>
</gene>
<keyword evidence="2" id="KW-1185">Reference proteome</keyword>
<organism evidence="1 2">
    <name type="scientific">Streptosporangium algeriense</name>
    <dbReference type="NCBI Taxonomy" id="1682748"/>
    <lineage>
        <taxon>Bacteria</taxon>
        <taxon>Bacillati</taxon>
        <taxon>Actinomycetota</taxon>
        <taxon>Actinomycetes</taxon>
        <taxon>Streptosporangiales</taxon>
        <taxon>Streptosporangiaceae</taxon>
        <taxon>Streptosporangium</taxon>
    </lineage>
</organism>